<dbReference type="RefSeq" id="WP_201173499.1">
    <property type="nucleotide sequence ID" value="NZ_JAEPWM010000006.1"/>
</dbReference>
<dbReference type="InterPro" id="IPR052161">
    <property type="entry name" value="Mycobact_Acyl-CoA_DH"/>
</dbReference>
<dbReference type="InterPro" id="IPR046373">
    <property type="entry name" value="Acyl-CoA_Oxase/DH_mid-dom_sf"/>
</dbReference>
<dbReference type="PANTHER" id="PTHR43292">
    <property type="entry name" value="ACYL-COA DEHYDROGENASE"/>
    <property type="match status" value="1"/>
</dbReference>
<proteinExistence type="inferred from homology"/>
<feature type="domain" description="Acyl-CoA dehydrogenase/oxidase N-terminal" evidence="8">
    <location>
        <begin position="17"/>
        <end position="124"/>
    </location>
</feature>
<evidence type="ECO:0000313" key="10">
    <source>
        <dbReference type="Proteomes" id="UP000630528"/>
    </source>
</evidence>
<evidence type="ECO:0000256" key="3">
    <source>
        <dbReference type="ARBA" id="ARBA00022630"/>
    </source>
</evidence>
<dbReference type="EMBL" id="JAEPWM010000006">
    <property type="protein sequence ID" value="MBK6007637.1"/>
    <property type="molecule type" value="Genomic_DNA"/>
</dbReference>
<dbReference type="Pfam" id="PF00441">
    <property type="entry name" value="Acyl-CoA_dh_1"/>
    <property type="match status" value="1"/>
</dbReference>
<dbReference type="PANTHER" id="PTHR43292:SF4">
    <property type="entry name" value="ACYL-COA DEHYDROGENASE FADE34"/>
    <property type="match status" value="1"/>
</dbReference>
<reference evidence="9" key="2">
    <citation type="submission" date="2021-01" db="EMBL/GenBank/DDBJ databases">
        <authorList>
            <person name="Kang M."/>
        </authorList>
    </citation>
    <scope>NUCLEOTIDE SEQUENCE</scope>
    <source>
        <strain evidence="9">KACC 17527</strain>
    </source>
</reference>
<evidence type="ECO:0000256" key="2">
    <source>
        <dbReference type="ARBA" id="ARBA00009347"/>
    </source>
</evidence>
<dbReference type="SUPFAM" id="SSF56645">
    <property type="entry name" value="Acyl-CoA dehydrogenase NM domain-like"/>
    <property type="match status" value="1"/>
</dbReference>
<dbReference type="GO" id="GO:0003995">
    <property type="term" value="F:acyl-CoA dehydrogenase activity"/>
    <property type="evidence" value="ECO:0007669"/>
    <property type="project" value="InterPro"/>
</dbReference>
<dbReference type="AlphaFoldDB" id="A0A934WNU3"/>
<organism evidence="9 10">
    <name type="scientific">Ramlibacter ginsenosidimutans</name>
    <dbReference type="NCBI Taxonomy" id="502333"/>
    <lineage>
        <taxon>Bacteria</taxon>
        <taxon>Pseudomonadati</taxon>
        <taxon>Pseudomonadota</taxon>
        <taxon>Betaproteobacteria</taxon>
        <taxon>Burkholderiales</taxon>
        <taxon>Comamonadaceae</taxon>
        <taxon>Ramlibacter</taxon>
    </lineage>
</organism>
<dbReference type="InterPro" id="IPR009100">
    <property type="entry name" value="AcylCoA_DH/oxidase_NM_dom_sf"/>
</dbReference>
<feature type="domain" description="Acyl-CoA oxidase/dehydrogenase middle" evidence="7">
    <location>
        <begin position="129"/>
        <end position="222"/>
    </location>
</feature>
<dbReference type="Gene3D" id="1.20.140.10">
    <property type="entry name" value="Butyryl-CoA Dehydrogenase, subunit A, domain 3"/>
    <property type="match status" value="1"/>
</dbReference>
<evidence type="ECO:0000259" key="6">
    <source>
        <dbReference type="Pfam" id="PF00441"/>
    </source>
</evidence>
<dbReference type="InterPro" id="IPR006091">
    <property type="entry name" value="Acyl-CoA_Oxase/DH_mid-dom"/>
</dbReference>
<comment type="cofactor">
    <cofactor evidence="1">
        <name>FAD</name>
        <dbReference type="ChEBI" id="CHEBI:57692"/>
    </cofactor>
</comment>
<protein>
    <submittedName>
        <fullName evidence="9">Acyl-CoA dehydrogenase family protein</fullName>
    </submittedName>
</protein>
<evidence type="ECO:0000259" key="8">
    <source>
        <dbReference type="Pfam" id="PF02771"/>
    </source>
</evidence>
<keyword evidence="5" id="KW-0560">Oxidoreductase</keyword>
<name>A0A934WNU3_9BURK</name>
<sequence length="383" mass="42090">MIDFNGQPADLSVYEPTRRRVREFLASELARGSFKPWQVTWTTFDREFSRRAGAAGFIGMTWPREYGGQEASALERYVVVEEMLAAGAPCGAHWIADRQSGPQILKHGSERARREILPRIARGECAFGIGMSEPDSGSDLAAVRTRADKVDGGWVINGTKVWTTNAHQVDYLITLVRTAPAGERKHEGLTQMITPTNVRGITVRPILDLSGHHEFNEVHFEDYFVPDDMLVGEPGSGWAMVTAELAYERSGPDRYLSAWQLLAALVDRIGPQPDRHQSVQVGRLVAHAMALRRMSTVIAGMLDRGANPQVEAALVKHAGTGFEREIPEIARLLVERAGGSGDAAATRFDEALRQVTLTAPSFTLRGGTREILRGVIARGLGLR</sequence>
<dbReference type="InterPro" id="IPR036250">
    <property type="entry name" value="AcylCo_DH-like_C"/>
</dbReference>
<feature type="domain" description="Acyl-CoA dehydrogenase/oxidase C-terminal" evidence="6">
    <location>
        <begin position="280"/>
        <end position="380"/>
    </location>
</feature>
<dbReference type="InterPro" id="IPR037069">
    <property type="entry name" value="AcylCoA_DH/ox_N_sf"/>
</dbReference>
<evidence type="ECO:0000256" key="4">
    <source>
        <dbReference type="ARBA" id="ARBA00022827"/>
    </source>
</evidence>
<dbReference type="FunFam" id="2.40.110.10:FF:000011">
    <property type="entry name" value="Acyl-CoA dehydrogenase FadE34"/>
    <property type="match status" value="1"/>
</dbReference>
<dbReference type="Pfam" id="PF02770">
    <property type="entry name" value="Acyl-CoA_dh_M"/>
    <property type="match status" value="1"/>
</dbReference>
<dbReference type="InterPro" id="IPR009075">
    <property type="entry name" value="AcylCo_DH/oxidase_C"/>
</dbReference>
<comment type="similarity">
    <text evidence="2">Belongs to the acyl-CoA dehydrogenase family.</text>
</comment>
<dbReference type="PROSITE" id="PS00072">
    <property type="entry name" value="ACYL_COA_DH_1"/>
    <property type="match status" value="1"/>
</dbReference>
<evidence type="ECO:0000256" key="5">
    <source>
        <dbReference type="ARBA" id="ARBA00023002"/>
    </source>
</evidence>
<dbReference type="SUPFAM" id="SSF47203">
    <property type="entry name" value="Acyl-CoA dehydrogenase C-terminal domain-like"/>
    <property type="match status" value="1"/>
</dbReference>
<dbReference type="GO" id="GO:0050660">
    <property type="term" value="F:flavin adenine dinucleotide binding"/>
    <property type="evidence" value="ECO:0007669"/>
    <property type="project" value="InterPro"/>
</dbReference>
<dbReference type="GO" id="GO:0005886">
    <property type="term" value="C:plasma membrane"/>
    <property type="evidence" value="ECO:0007669"/>
    <property type="project" value="TreeGrafter"/>
</dbReference>
<evidence type="ECO:0000259" key="7">
    <source>
        <dbReference type="Pfam" id="PF02770"/>
    </source>
</evidence>
<evidence type="ECO:0000313" key="9">
    <source>
        <dbReference type="EMBL" id="MBK6007637.1"/>
    </source>
</evidence>
<dbReference type="Gene3D" id="1.10.540.10">
    <property type="entry name" value="Acyl-CoA dehydrogenase/oxidase, N-terminal domain"/>
    <property type="match status" value="1"/>
</dbReference>
<accession>A0A934WNU3</accession>
<comment type="caution">
    <text evidence="9">The sequence shown here is derived from an EMBL/GenBank/DDBJ whole genome shotgun (WGS) entry which is preliminary data.</text>
</comment>
<dbReference type="Gene3D" id="2.40.110.10">
    <property type="entry name" value="Butyryl-CoA Dehydrogenase, subunit A, domain 2"/>
    <property type="match status" value="1"/>
</dbReference>
<gene>
    <name evidence="9" type="ORF">JJB11_16175</name>
</gene>
<dbReference type="InterPro" id="IPR006089">
    <property type="entry name" value="Acyl-CoA_DH_CS"/>
</dbReference>
<keyword evidence="10" id="KW-1185">Reference proteome</keyword>
<reference evidence="9" key="1">
    <citation type="journal article" date="2012" name="J. Microbiol. Biotechnol.">
        <title>Ramlibacter ginsenosidimutans sp. nov., with ginsenoside-converting activity.</title>
        <authorList>
            <person name="Wang L."/>
            <person name="An D.S."/>
            <person name="Kim S.G."/>
            <person name="Jin F.X."/>
            <person name="Kim S.C."/>
            <person name="Lee S.T."/>
            <person name="Im W.T."/>
        </authorList>
    </citation>
    <scope>NUCLEOTIDE SEQUENCE</scope>
    <source>
        <strain evidence="9">KACC 17527</strain>
    </source>
</reference>
<keyword evidence="3" id="KW-0285">Flavoprotein</keyword>
<dbReference type="Pfam" id="PF02771">
    <property type="entry name" value="Acyl-CoA_dh_N"/>
    <property type="match status" value="1"/>
</dbReference>
<dbReference type="InterPro" id="IPR013786">
    <property type="entry name" value="AcylCoA_DH/ox_N"/>
</dbReference>
<keyword evidence="4" id="KW-0274">FAD</keyword>
<dbReference type="Proteomes" id="UP000630528">
    <property type="component" value="Unassembled WGS sequence"/>
</dbReference>
<evidence type="ECO:0000256" key="1">
    <source>
        <dbReference type="ARBA" id="ARBA00001974"/>
    </source>
</evidence>